<dbReference type="EMBL" id="VDLU01000002">
    <property type="protein sequence ID" value="TNJ28908.1"/>
    <property type="molecule type" value="Genomic_DNA"/>
</dbReference>
<dbReference type="VEuPathDB" id="GiardiaDB:GMRT_15327"/>
<accession>A0A4Z1SZM0</accession>
<proteinExistence type="predicted"/>
<dbReference type="Gene3D" id="3.40.850.10">
    <property type="entry name" value="Kinesin motor domain"/>
    <property type="match status" value="1"/>
</dbReference>
<name>A0A4Z1SZM0_GIAMU</name>
<protein>
    <submittedName>
        <fullName evidence="1">Kinesin motor domain-containing protein</fullName>
    </submittedName>
</protein>
<reference evidence="1 2" key="1">
    <citation type="submission" date="2019-05" db="EMBL/GenBank/DDBJ databases">
        <title>The compact genome of Giardia muris reveals important steps in the evolution of intestinal protozoan parasites.</title>
        <authorList>
            <person name="Xu F."/>
            <person name="Jimenez-Gonzalez A."/>
            <person name="Einarsson E."/>
            <person name="Astvaldsson A."/>
            <person name="Peirasmaki D."/>
            <person name="Eckmann L."/>
            <person name="Andersson J.O."/>
            <person name="Svard S.G."/>
            <person name="Jerlstrom-Hultqvist J."/>
        </authorList>
    </citation>
    <scope>NUCLEOTIDE SEQUENCE [LARGE SCALE GENOMIC DNA]</scope>
    <source>
        <strain evidence="1 2">Roberts-Thomson</strain>
    </source>
</reference>
<evidence type="ECO:0000313" key="1">
    <source>
        <dbReference type="EMBL" id="TNJ28908.1"/>
    </source>
</evidence>
<organism evidence="1 2">
    <name type="scientific">Giardia muris</name>
    <dbReference type="NCBI Taxonomy" id="5742"/>
    <lineage>
        <taxon>Eukaryota</taxon>
        <taxon>Metamonada</taxon>
        <taxon>Diplomonadida</taxon>
        <taxon>Hexamitidae</taxon>
        <taxon>Giardiinae</taxon>
        <taxon>Giardia</taxon>
    </lineage>
</organism>
<keyword evidence="2" id="KW-1185">Reference proteome</keyword>
<gene>
    <name evidence="1" type="ORF">GMRT_15327</name>
</gene>
<dbReference type="InterPro" id="IPR036961">
    <property type="entry name" value="Kinesin_motor_dom_sf"/>
</dbReference>
<dbReference type="Proteomes" id="UP000315496">
    <property type="component" value="Chromosome 2"/>
</dbReference>
<dbReference type="InterPro" id="IPR027417">
    <property type="entry name" value="P-loop_NTPase"/>
</dbReference>
<evidence type="ECO:0000313" key="2">
    <source>
        <dbReference type="Proteomes" id="UP000315496"/>
    </source>
</evidence>
<comment type="caution">
    <text evidence="1">The sequence shown here is derived from an EMBL/GenBank/DDBJ whole genome shotgun (WGS) entry which is preliminary data.</text>
</comment>
<dbReference type="SUPFAM" id="SSF52540">
    <property type="entry name" value="P-loop containing nucleoside triphosphate hydrolases"/>
    <property type="match status" value="1"/>
</dbReference>
<dbReference type="AlphaFoldDB" id="A0A4Z1SZM0"/>
<dbReference type="OrthoDB" id="10252631at2759"/>
<sequence length="329" mass="37206">MKLNAYVRIRPHIQADPLTSDTLIVEDDERVVVFPSGQRLCPARVFRETITQAILFREVVIPLIDASLLEDKRPALFLIGPARGGKSYSLVGSFEGEDVCGAGLLYHALKYILANGAEWCTMAALAVNSQGERRDLLSETFDPERVHCLDSETSWGERLSRQVGALHASVDLVQLGALHLRHLQRKGIWHAVWNLRYEISGFIGQLSFVEARVLPSSIIVDFDLKEALEEAIYSLKWYHYYSKEKLLRDPLLSMIPEAFDAKDGELSFLLCLSRTACWKDFSLAEELITSLFGGVESVLERSKRILTESNTSLTRTKRLSFLYDIQKLD</sequence>